<name>A0A2I7QF34_CITFR</name>
<dbReference type="Pfam" id="PF06527">
    <property type="entry name" value="TniQ"/>
    <property type="match status" value="1"/>
</dbReference>
<organism evidence="2">
    <name type="scientific">Citrobacter freundii</name>
    <dbReference type="NCBI Taxonomy" id="546"/>
    <lineage>
        <taxon>Bacteria</taxon>
        <taxon>Pseudomonadati</taxon>
        <taxon>Pseudomonadota</taxon>
        <taxon>Gammaproteobacteria</taxon>
        <taxon>Enterobacterales</taxon>
        <taxon>Enterobacteriaceae</taxon>
        <taxon>Citrobacter</taxon>
        <taxon>Citrobacter freundii complex</taxon>
    </lineage>
</organism>
<reference evidence="2" key="1">
    <citation type="submission" date="2017-10" db="EMBL/GenBank/DDBJ databases">
        <title>First characterization of an IncA/C plasmid carrying blaPER-2 from Citrobacter freundii.</title>
        <authorList>
            <person name="Ruggiero M."/>
            <person name="Girlich D."/>
            <person name="Naas T."/>
            <person name="Power P."/>
            <person name="Gutkind G.G."/>
        </authorList>
    </citation>
    <scope>NUCLEOTIDE SEQUENCE</scope>
    <source>
        <strain evidence="2">33587</strain>
        <plasmid evidence="2">pCf587</plasmid>
    </source>
</reference>
<protein>
    <submittedName>
        <fullName evidence="2">Putative TinQ protein</fullName>
    </submittedName>
</protein>
<dbReference type="InterPro" id="IPR009492">
    <property type="entry name" value="TniQ"/>
</dbReference>
<gene>
    <name evidence="2" type="ORF">pCf587_0154</name>
</gene>
<evidence type="ECO:0000313" key="2">
    <source>
        <dbReference type="EMBL" id="AUR79934.1"/>
    </source>
</evidence>
<evidence type="ECO:0000259" key="1">
    <source>
        <dbReference type="Pfam" id="PF06527"/>
    </source>
</evidence>
<accession>A0A2I7QF34</accession>
<feature type="domain" description="TniQ" evidence="1">
    <location>
        <begin position="10"/>
        <end position="146"/>
    </location>
</feature>
<dbReference type="EMBL" id="MG053108">
    <property type="protein sequence ID" value="AUR79934.1"/>
    <property type="molecule type" value="Genomic_DNA"/>
</dbReference>
<keyword evidence="2" id="KW-0614">Plasmid</keyword>
<dbReference type="AlphaFoldDB" id="A0A2I7QF34"/>
<sequence>MPNYAQNWFIHTPIEQGEVLSSWLIRSALDMGCSPLTLIEALWGRWRALTIDLDRGMTEDRLELLFVHSFDDKQKILKTMLTNVAPYLVKSSNSGWVLSLGQRSRSNFSGRQVCTQCFESDGRSAYLRLMWRMGWHCCCEKHQINLIDHCPNCGVVIQPFKIDLEHGSLAVCFSCHFNLTLYQPQPSNIQILDFQKNADNVLKQGSGLYNNQNISATEWFAIARAWISEIRLLVDTDNIQLIEMFKSFGINLNTITPFTPIAFEYLNTNERIILLSILNEIMKIPCELIIDRSYEYGISSANFWDKRKKLPIQLQQMKSAMIKPIRVYALQRVSSHNGKPKAKKTVQRKWLNLLRKSRKKRSHKLGGD</sequence>
<dbReference type="RefSeq" id="WP_020752721.1">
    <property type="nucleotide sequence ID" value="NZ_MG053108.1"/>
</dbReference>
<proteinExistence type="predicted"/>
<geneLocation type="plasmid" evidence="2">
    <name>pCf587</name>
</geneLocation>